<evidence type="ECO:0000313" key="2">
    <source>
        <dbReference type="Proteomes" id="UP001153678"/>
    </source>
</evidence>
<keyword evidence="2" id="KW-1185">Reference proteome</keyword>
<dbReference type="Proteomes" id="UP001153678">
    <property type="component" value="Unassembled WGS sequence"/>
</dbReference>
<dbReference type="EMBL" id="CAMKVN010015116">
    <property type="protein sequence ID" value="CAI2196848.1"/>
    <property type="molecule type" value="Genomic_DNA"/>
</dbReference>
<accession>A0A9W4X9Z0</accession>
<gene>
    <name evidence="1" type="ORF">FWILDA_LOCUS17782</name>
</gene>
<reference evidence="1" key="1">
    <citation type="submission" date="2022-08" db="EMBL/GenBank/DDBJ databases">
        <authorList>
            <person name="Kallberg Y."/>
            <person name="Tangrot J."/>
            <person name="Rosling A."/>
        </authorList>
    </citation>
    <scope>NUCLEOTIDE SEQUENCE</scope>
    <source>
        <strain evidence="1">Wild A</strain>
    </source>
</reference>
<proteinExistence type="predicted"/>
<dbReference type="AlphaFoldDB" id="A0A9W4X9Z0"/>
<sequence>APTSVFEIRWLTVKKLWFNNVQKPAKIIKITGYPKSTVYDIVNRLKEMENVKHLPCPGHPLLLIPNKH</sequence>
<evidence type="ECO:0000313" key="1">
    <source>
        <dbReference type="EMBL" id="CAI2196848.1"/>
    </source>
</evidence>
<dbReference type="OrthoDB" id="2352509at2759"/>
<name>A0A9W4X9Z0_9GLOM</name>
<protein>
    <submittedName>
        <fullName evidence="1">8756_t:CDS:1</fullName>
    </submittedName>
</protein>
<feature type="non-terminal residue" evidence="1">
    <location>
        <position position="1"/>
    </location>
</feature>
<comment type="caution">
    <text evidence="1">The sequence shown here is derived from an EMBL/GenBank/DDBJ whole genome shotgun (WGS) entry which is preliminary data.</text>
</comment>
<organism evidence="1 2">
    <name type="scientific">Funneliformis geosporum</name>
    <dbReference type="NCBI Taxonomy" id="1117311"/>
    <lineage>
        <taxon>Eukaryota</taxon>
        <taxon>Fungi</taxon>
        <taxon>Fungi incertae sedis</taxon>
        <taxon>Mucoromycota</taxon>
        <taxon>Glomeromycotina</taxon>
        <taxon>Glomeromycetes</taxon>
        <taxon>Glomerales</taxon>
        <taxon>Glomeraceae</taxon>
        <taxon>Funneliformis</taxon>
    </lineage>
</organism>